<keyword evidence="2" id="KW-1185">Reference proteome</keyword>
<evidence type="ECO:0000313" key="1">
    <source>
        <dbReference type="EMBL" id="RNA29591.1"/>
    </source>
</evidence>
<accession>A0A3M7S1A4</accession>
<feature type="non-terminal residue" evidence="1">
    <location>
        <position position="1"/>
    </location>
</feature>
<evidence type="ECO:0008006" key="3">
    <source>
        <dbReference type="Google" id="ProtNLM"/>
    </source>
</evidence>
<comment type="caution">
    <text evidence="1">The sequence shown here is derived from an EMBL/GenBank/DDBJ whole genome shotgun (WGS) entry which is preliminary data.</text>
</comment>
<sequence length="60" mass="6679">LNPLLKDNGKILQLLVNTCKHCIEYGLSEKLHTVITDNAIMYVAFDEVSLSGFNANLDDI</sequence>
<dbReference type="Proteomes" id="UP000276133">
    <property type="component" value="Unassembled WGS sequence"/>
</dbReference>
<proteinExistence type="predicted"/>
<gene>
    <name evidence="1" type="ORF">BpHYR1_031686</name>
</gene>
<evidence type="ECO:0000313" key="2">
    <source>
        <dbReference type="Proteomes" id="UP000276133"/>
    </source>
</evidence>
<dbReference type="AlphaFoldDB" id="A0A3M7S1A4"/>
<organism evidence="1 2">
    <name type="scientific">Brachionus plicatilis</name>
    <name type="common">Marine rotifer</name>
    <name type="synonym">Brachionus muelleri</name>
    <dbReference type="NCBI Taxonomy" id="10195"/>
    <lineage>
        <taxon>Eukaryota</taxon>
        <taxon>Metazoa</taxon>
        <taxon>Spiralia</taxon>
        <taxon>Gnathifera</taxon>
        <taxon>Rotifera</taxon>
        <taxon>Eurotatoria</taxon>
        <taxon>Monogononta</taxon>
        <taxon>Pseudotrocha</taxon>
        <taxon>Ploima</taxon>
        <taxon>Brachionidae</taxon>
        <taxon>Brachionus</taxon>
    </lineage>
</organism>
<dbReference type="EMBL" id="REGN01002193">
    <property type="protein sequence ID" value="RNA29591.1"/>
    <property type="molecule type" value="Genomic_DNA"/>
</dbReference>
<protein>
    <recommendedName>
        <fullName evidence="3">DUF659 domain-containing protein</fullName>
    </recommendedName>
</protein>
<reference evidence="1 2" key="1">
    <citation type="journal article" date="2018" name="Sci. Rep.">
        <title>Genomic signatures of local adaptation to the degree of environmental predictability in rotifers.</title>
        <authorList>
            <person name="Franch-Gras L."/>
            <person name="Hahn C."/>
            <person name="Garcia-Roger E.M."/>
            <person name="Carmona M.J."/>
            <person name="Serra M."/>
            <person name="Gomez A."/>
        </authorList>
    </citation>
    <scope>NUCLEOTIDE SEQUENCE [LARGE SCALE GENOMIC DNA]</scope>
    <source>
        <strain evidence="1">HYR1</strain>
    </source>
</reference>
<name>A0A3M7S1A4_BRAPC</name>